<dbReference type="AlphaFoldDB" id="W7AF18"/>
<evidence type="ECO:0000313" key="3">
    <source>
        <dbReference type="EMBL" id="EUD70320.1"/>
    </source>
</evidence>
<evidence type="ECO:0000313" key="4">
    <source>
        <dbReference type="Proteomes" id="UP000030659"/>
    </source>
</evidence>
<dbReference type="EMBL" id="KI965405">
    <property type="protein sequence ID" value="EUD70320.1"/>
    <property type="molecule type" value="Genomic_DNA"/>
</dbReference>
<name>W7AF18_PLAVN</name>
<dbReference type="Proteomes" id="UP000030659">
    <property type="component" value="Unassembled WGS sequence"/>
</dbReference>
<dbReference type="OrthoDB" id="377888at2759"/>
<organism evidence="3 4">
    <name type="scientific">Plasmodium vinckei petteri</name>
    <dbReference type="NCBI Taxonomy" id="138298"/>
    <lineage>
        <taxon>Eukaryota</taxon>
        <taxon>Sar</taxon>
        <taxon>Alveolata</taxon>
        <taxon>Apicomplexa</taxon>
        <taxon>Aconoidasida</taxon>
        <taxon>Haemosporida</taxon>
        <taxon>Plasmodiidae</taxon>
        <taxon>Plasmodium</taxon>
        <taxon>Plasmodium (Vinckeia)</taxon>
    </lineage>
</organism>
<dbReference type="VEuPathDB" id="PlasmoDB:PVPCR_1305040"/>
<dbReference type="EMBL" id="LR865418">
    <property type="protein sequence ID" value="CAD2112085.1"/>
    <property type="molecule type" value="Genomic_DNA"/>
</dbReference>
<evidence type="ECO:0000256" key="1">
    <source>
        <dbReference type="SAM" id="Phobius"/>
    </source>
</evidence>
<keyword evidence="1" id="KW-0812">Transmembrane</keyword>
<dbReference type="eggNOG" id="ENOG502QXQ1">
    <property type="taxonomic scope" value="Eukaryota"/>
</dbReference>
<keyword evidence="1" id="KW-1133">Transmembrane helix</keyword>
<proteinExistence type="predicted"/>
<evidence type="ECO:0000313" key="2">
    <source>
        <dbReference type="EMBL" id="CAD2112085.1"/>
    </source>
</evidence>
<feature type="transmembrane region" description="Helical" evidence="1">
    <location>
        <begin position="82"/>
        <end position="107"/>
    </location>
</feature>
<sequence length="223" mass="26274">MKNYKINLLNVFKKSVPLRILREKHTNSTGGTGKSKIYEKIIQPIENKTNTFVNKNKQKLSNNDNNNNNNIKTFLTKYNIYITYYSGFIFLFSIFSYCVVNLVWMFFEQPPPLIIVKENVLKDKKLMDEYEEIIFSRYWTGYINEDSAQIIINIKSKNKCDKKGKIISNLIKKNNEWIIKTLTYYNVKKNDNLQTDDLKTLKQNMTNSSLCPINNDNFGCKKK</sequence>
<evidence type="ECO:0000313" key="5">
    <source>
        <dbReference type="Proteomes" id="UP000515268"/>
    </source>
</evidence>
<keyword evidence="1" id="KW-0472">Membrane</keyword>
<keyword evidence="5" id="KW-1185">Reference proteome</keyword>
<reference evidence="2 5" key="2">
    <citation type="submission" date="2020-08" db="EMBL/GenBank/DDBJ databases">
        <authorList>
            <person name="Ramaprasad A."/>
        </authorList>
    </citation>
    <scope>NUCLEOTIDE SEQUENCE [LARGE SCALE GENOMIC DNA]</scope>
</reference>
<gene>
    <name evidence="2" type="ORF">PVPCR_1305040</name>
    <name evidence="3" type="ORF">YYG_04289</name>
</gene>
<dbReference type="Proteomes" id="UP000515268">
    <property type="component" value="Chromosome PVPCR_13"/>
</dbReference>
<reference evidence="3 4" key="1">
    <citation type="submission" date="2013-02" db="EMBL/GenBank/DDBJ databases">
        <title>The Genome Sequence of Plasmodium vinckei petteri CR.</title>
        <authorList>
            <consortium name="The Broad Institute Genome Sequencing Platform"/>
            <consortium name="The Broad Institute Genome Sequencing Center for Infectious Disease"/>
            <person name="Neafsey D."/>
            <person name="Cheeseman I."/>
            <person name="Volkman S."/>
            <person name="Adams J."/>
            <person name="Walker B."/>
            <person name="Young S.K."/>
            <person name="Zeng Q."/>
            <person name="Gargeya S."/>
            <person name="Fitzgerald M."/>
            <person name="Haas B."/>
            <person name="Abouelleil A."/>
            <person name="Alvarado L."/>
            <person name="Arachchi H.M."/>
            <person name="Berlin A.M."/>
            <person name="Chapman S.B."/>
            <person name="Dewar J."/>
            <person name="Goldberg J."/>
            <person name="Griggs A."/>
            <person name="Gujja S."/>
            <person name="Hansen M."/>
            <person name="Howarth C."/>
            <person name="Imamovic A."/>
            <person name="Larimer J."/>
            <person name="McCowan C."/>
            <person name="Murphy C."/>
            <person name="Neiman D."/>
            <person name="Pearson M."/>
            <person name="Priest M."/>
            <person name="Roberts A."/>
            <person name="Saif S."/>
            <person name="Shea T."/>
            <person name="Sisk P."/>
            <person name="Sykes S."/>
            <person name="Wortman J."/>
            <person name="Nusbaum C."/>
            <person name="Birren B."/>
        </authorList>
    </citation>
    <scope>NUCLEOTIDE SEQUENCE [LARGE SCALE GENOMIC DNA]</scope>
    <source>
        <strain evidence="3 4">CR</strain>
    </source>
</reference>
<protein>
    <submittedName>
        <fullName evidence="3">Uncharacterized protein</fullName>
    </submittedName>
</protein>
<accession>W7AF18</accession>